<name>A0A7M2SLN3_9ACTN</name>
<sequence>MSGTMTEAPVGAESRTPGAAGAATRTLARAEAVRLLRHPAVLAAFALYLVQWAYSAYSGDDRYPVLHDEDRYTQVSLLLIAAGTLLGANLAALRPYRHGTDAMFDLLVLPPWRRTAAQLLALVPVTALSAVLSGARIGYAAAQDAAVGSPSVAELATGPLVVLLAGAIGVVAAHVVRSVVAAPLTLAALGIVTVAGALQSQSQVRWWGLVGIEDENAPPLPTALTHRPVGWHLLYLAALVVLVAAVAVLRAGGRSTAFRATAGVALLAVLGAGFAQQRGLPDEVREARETAENTPSSQQVCVESGGIDYCAFPVFKDRYRQWAEVTGGVLRWVPQAAREKRYAVRQHVFLSTVDDGVVPPLPVARWAADDRAAGTPGAVPVGTDWGTHSDLAGDHMLGFAGGFAHRAVTGEAPADAGNQAICRARGAITLWLAVQATDGTRDAYHSLAGRSFGGLALNAFHAATGFSVNAREQDLVRTLLTRPDAEVGAKVKQSWAELTAPDTTTDQAAALLGVPAPPAAREGEEGRCR</sequence>
<feature type="transmembrane region" description="Helical" evidence="1">
    <location>
        <begin position="256"/>
        <end position="275"/>
    </location>
</feature>
<dbReference type="RefSeq" id="WP_194044155.1">
    <property type="nucleotide sequence ID" value="NZ_CP063373.1"/>
</dbReference>
<evidence type="ECO:0000313" key="3">
    <source>
        <dbReference type="Proteomes" id="UP000594205"/>
    </source>
</evidence>
<feature type="transmembrane region" description="Helical" evidence="1">
    <location>
        <begin position="151"/>
        <end position="172"/>
    </location>
</feature>
<gene>
    <name evidence="2" type="ORF">IM697_02105</name>
</gene>
<proteinExistence type="predicted"/>
<dbReference type="KEGG" id="sfeu:IM697_02105"/>
<feature type="transmembrane region" description="Helical" evidence="1">
    <location>
        <begin position="179"/>
        <end position="198"/>
    </location>
</feature>
<dbReference type="EMBL" id="CP063373">
    <property type="protein sequence ID" value="QOV37277.1"/>
    <property type="molecule type" value="Genomic_DNA"/>
</dbReference>
<keyword evidence="1" id="KW-0812">Transmembrane</keyword>
<keyword evidence="3" id="KW-1185">Reference proteome</keyword>
<accession>A0A7M2SLN3</accession>
<organism evidence="2 3">
    <name type="scientific">Streptomyces ferrugineus</name>
    <dbReference type="NCBI Taxonomy" id="1413221"/>
    <lineage>
        <taxon>Bacteria</taxon>
        <taxon>Bacillati</taxon>
        <taxon>Actinomycetota</taxon>
        <taxon>Actinomycetes</taxon>
        <taxon>Kitasatosporales</taxon>
        <taxon>Streptomycetaceae</taxon>
        <taxon>Streptomyces</taxon>
    </lineage>
</organism>
<dbReference type="AlphaFoldDB" id="A0A7M2SLN3"/>
<protein>
    <submittedName>
        <fullName evidence="2">Uncharacterized protein</fullName>
    </submittedName>
</protein>
<keyword evidence="1" id="KW-0472">Membrane</keyword>
<feature type="transmembrane region" description="Helical" evidence="1">
    <location>
        <begin position="119"/>
        <end position="139"/>
    </location>
</feature>
<feature type="transmembrane region" description="Helical" evidence="1">
    <location>
        <begin position="229"/>
        <end position="249"/>
    </location>
</feature>
<feature type="transmembrane region" description="Helical" evidence="1">
    <location>
        <begin position="35"/>
        <end position="54"/>
    </location>
</feature>
<keyword evidence="1" id="KW-1133">Transmembrane helix</keyword>
<dbReference type="Proteomes" id="UP000594205">
    <property type="component" value="Chromosome"/>
</dbReference>
<reference evidence="2 3" key="1">
    <citation type="submission" date="2020-10" db="EMBL/GenBank/DDBJ databases">
        <title>Streptomyces ferrugineus complate genome analysis.</title>
        <authorList>
            <person name="Anwar N."/>
        </authorList>
    </citation>
    <scope>NUCLEOTIDE SEQUENCE [LARGE SCALE GENOMIC DNA]</scope>
    <source>
        <strain evidence="2 3">CCTCC AA2014009</strain>
    </source>
</reference>
<feature type="transmembrane region" description="Helical" evidence="1">
    <location>
        <begin position="74"/>
        <end position="93"/>
    </location>
</feature>
<evidence type="ECO:0000313" key="2">
    <source>
        <dbReference type="EMBL" id="QOV37277.1"/>
    </source>
</evidence>
<evidence type="ECO:0000256" key="1">
    <source>
        <dbReference type="SAM" id="Phobius"/>
    </source>
</evidence>